<dbReference type="PROSITE" id="PS00678">
    <property type="entry name" value="WD_REPEATS_1"/>
    <property type="match status" value="1"/>
</dbReference>
<evidence type="ECO:0000256" key="2">
    <source>
        <dbReference type="ARBA" id="ARBA00022737"/>
    </source>
</evidence>
<feature type="compositionally biased region" description="Basic and acidic residues" evidence="5">
    <location>
        <begin position="1478"/>
        <end position="1494"/>
    </location>
</feature>
<keyword evidence="2" id="KW-0677">Repeat</keyword>
<feature type="region of interest" description="Disordered" evidence="5">
    <location>
        <begin position="1252"/>
        <end position="1342"/>
    </location>
</feature>
<dbReference type="PROSITE" id="PS00018">
    <property type="entry name" value="EF_HAND_1"/>
    <property type="match status" value="1"/>
</dbReference>
<dbReference type="InterPro" id="IPR036322">
    <property type="entry name" value="WD40_repeat_dom_sf"/>
</dbReference>
<evidence type="ECO:0000259" key="6">
    <source>
        <dbReference type="PROSITE" id="PS50222"/>
    </source>
</evidence>
<dbReference type="PROSITE" id="PS50082">
    <property type="entry name" value="WD_REPEATS_2"/>
    <property type="match status" value="3"/>
</dbReference>
<evidence type="ECO:0000256" key="4">
    <source>
        <dbReference type="PROSITE-ProRule" id="PRU00221"/>
    </source>
</evidence>
<dbReference type="InterPro" id="IPR018247">
    <property type="entry name" value="EF_Hand_1_Ca_BS"/>
</dbReference>
<dbReference type="Gene3D" id="2.130.10.10">
    <property type="entry name" value="YVTN repeat-like/Quinoprotein amine dehydrogenase"/>
    <property type="match status" value="3"/>
</dbReference>
<dbReference type="SMART" id="SM00320">
    <property type="entry name" value="WD40"/>
    <property type="match status" value="8"/>
</dbReference>
<accession>A0AAD7XMZ6</accession>
<feature type="domain" description="EF-hand" evidence="6">
    <location>
        <begin position="1543"/>
        <end position="1578"/>
    </location>
</feature>
<feature type="compositionally biased region" description="Acidic residues" evidence="5">
    <location>
        <begin position="1418"/>
        <end position="1429"/>
    </location>
</feature>
<dbReference type="PROSITE" id="PS50222">
    <property type="entry name" value="EF_HAND_2"/>
    <property type="match status" value="3"/>
</dbReference>
<dbReference type="Gene3D" id="2.60.60.30">
    <property type="entry name" value="sav2460 like domains"/>
    <property type="match status" value="1"/>
</dbReference>
<dbReference type="GO" id="GO:0005509">
    <property type="term" value="F:calcium ion binding"/>
    <property type="evidence" value="ECO:0007669"/>
    <property type="project" value="InterPro"/>
</dbReference>
<dbReference type="InterPro" id="IPR051242">
    <property type="entry name" value="WD-EF-hand_domain"/>
</dbReference>
<feature type="repeat" description="WD" evidence="4">
    <location>
        <begin position="878"/>
        <end position="919"/>
    </location>
</feature>
<dbReference type="SMART" id="SM00054">
    <property type="entry name" value="EFh"/>
    <property type="match status" value="3"/>
</dbReference>
<organism evidence="7 8">
    <name type="scientific">Chrysophaeum taylorii</name>
    <dbReference type="NCBI Taxonomy" id="2483200"/>
    <lineage>
        <taxon>Eukaryota</taxon>
        <taxon>Sar</taxon>
        <taxon>Stramenopiles</taxon>
        <taxon>Ochrophyta</taxon>
        <taxon>Pelagophyceae</taxon>
        <taxon>Pelagomonadales</taxon>
        <taxon>Pelagomonadaceae</taxon>
        <taxon>Chrysophaeum</taxon>
    </lineage>
</organism>
<dbReference type="CDD" id="cd00051">
    <property type="entry name" value="EFh"/>
    <property type="match status" value="1"/>
</dbReference>
<evidence type="ECO:0000313" key="7">
    <source>
        <dbReference type="EMBL" id="KAJ8613028.1"/>
    </source>
</evidence>
<proteinExistence type="predicted"/>
<feature type="region of interest" description="Disordered" evidence="5">
    <location>
        <begin position="1415"/>
        <end position="1518"/>
    </location>
</feature>
<reference evidence="7" key="1">
    <citation type="submission" date="2023-01" db="EMBL/GenBank/DDBJ databases">
        <title>Metagenome sequencing of chrysophaentin producing Chrysophaeum taylorii.</title>
        <authorList>
            <person name="Davison J."/>
            <person name="Bewley C."/>
        </authorList>
    </citation>
    <scope>NUCLEOTIDE SEQUENCE</scope>
    <source>
        <strain evidence="7">NIES-1699</strain>
    </source>
</reference>
<dbReference type="PROSITE" id="PS50294">
    <property type="entry name" value="WD_REPEATS_REGION"/>
    <property type="match status" value="2"/>
</dbReference>
<dbReference type="SUPFAM" id="SSF50978">
    <property type="entry name" value="WD40 repeat-like"/>
    <property type="match status" value="2"/>
</dbReference>
<feature type="repeat" description="WD" evidence="4">
    <location>
        <begin position="568"/>
        <end position="609"/>
    </location>
</feature>
<dbReference type="InterPro" id="IPR011992">
    <property type="entry name" value="EF-hand-dom_pair"/>
</dbReference>
<dbReference type="InterPro" id="IPR015943">
    <property type="entry name" value="WD40/YVTN_repeat-like_dom_sf"/>
</dbReference>
<feature type="domain" description="EF-hand" evidence="6">
    <location>
        <begin position="1579"/>
        <end position="1614"/>
    </location>
</feature>
<evidence type="ECO:0000256" key="5">
    <source>
        <dbReference type="SAM" id="MobiDB-lite"/>
    </source>
</evidence>
<dbReference type="SUPFAM" id="SSF47473">
    <property type="entry name" value="EF-hand"/>
    <property type="match status" value="1"/>
</dbReference>
<dbReference type="PANTHER" id="PTHR44324">
    <property type="entry name" value="WD40 REPEAT DOMAIN 95"/>
    <property type="match status" value="1"/>
</dbReference>
<sequence length="1676" mass="187018">MARRLEVGGRERLSNAQNDILTEVTWDSRGKTACDVDISCLLLDSQGRVLEIVDFNNSVSNDHAVCHGGDALSVDAAGKSEQVYIDTRRLHYRVHAVAVAAAIFSRTFEDVKLSRLEVSVKHLSFVESALTDSLKTPWFARTLVAVAPLFWTVLREKRRSRDVNAHTIAKQANFVVLFSLSRVATKHSTAPLNVWDVEGVMSQALARTRAEVTRETQQSLNALFPWLKKDRRRLFESVPEVCAALSSRSLPTLKPQFKTKEGLDVESFVEILFKQLASQHPVLIEQHAEAAMLIALLHELFNQIDINGDERVDWDEFTNHTISAGMRAATEARIGGSHEALSSPDEFIITYQPLPQQHDDGESAKPIVVMHYVEELGRILVVEEDSPLFKAYDRLGRLQHSHNFLALDESAARRRQQQVEAKAIGGDALFVTIDANDDDRRPKVSAATTTTTTKRKKQSHREGAVPPMATAATTTTPKVIHDLIYIAERDLLAAALSDHAIHLLAEQLSSSGKHRAYKNAGVIVTHSLHRKLVWSSTAERLFSLDSYSKLYSWRPEPGPGQKSASEPFSPHADIVMDCIFIKDKGLLATCGLDKKIQLWGIENLRHRGTLVGHRLGVRCLAYAQCAIVSGGFDNDVMVWDVTSRDCIARLEGHATAICAIAIAAPSIDAAMVVTLDDGGQCRVWKVATPSASCVEILKLPCNDPPTRTLVLPFNSQHAVDDFSDIYFGGSGRSRMYHVVPVKTLREFAPPSAVVFNSLNLHFVAAVANNIHLWDSRTGHHVQRFTLRQQQQRKCDVSTLCLDHPRQRRLFVGTELGEILTVNYVTGAIMAASSGHCPEEVTGLAFCDLAKCVVSCGADRRLLVWKDVKGELNLLRTVTNAHASSIRSFCYSPPLSIIASADATSTLAVWDFQTLQQHAMLQCDAPITACKIIDPYPILLAADTAGRILVWHLRGNCGGDEKEDDDGGFVVAISPLCSLSLPEKLLLDATGATVSASSRTAITGIAVIFGHRRPTRSSSACCSLDEDDDRGASDGQKLRTKAVEVASPHHIPSVMLFAATDSGHLVSWRLGAILASQFRNVQPPALDELPYRQLSFKPYRKIVRNMSRCDLKTEEAREFKGPDIVAERQRLAHEESVLHVAVVDDPPCVYTTAADGFQRIWRIDLAPYGEFPLPNHVAKHKRTIPPSDWTYYHGTPLEVGPEYELSARKMIDALAPPKKRGMERFRRAVRRLIGIHAFGIEVQANPADVEAEWKKRQQKRSPVDKANVEARASRRESLLGRSRKTAVHADPYATLRKQRRLDERQKRKKLLDQIATTKRADDDDDDDGTPTASRNSTSHKDVDELVREIANKHALPPAFSRRSINQGLSLGFYDVEAVERLRDIAKYSERRQAYSRVRTSHSVPMLDTLDKQLAADATNADDDSQDDDDDAPRAPTKKKRPIVELARYGDQVRPLIDAPLSSSRDKNRRNNNNAPLLRSNKDTADYQRHVDRMREAMASPENDGSSAPRSARAKVGSHIRAAPRRTSYMEATFEELARPHYTSHDIVEFRNSFNYVDVDLSGSINMEEWFMFMSRMNQRLSQLESQLLFIHIDNDGDGSINMRELIAIVFQRCTQDQQRKIFLKLVEQNKAEAQVRRQRALDITRQIRERDMFRDRATLDSVETFANGDAAAAAAAY</sequence>
<dbReference type="Proteomes" id="UP001230188">
    <property type="component" value="Unassembled WGS sequence"/>
</dbReference>
<keyword evidence="3" id="KW-0106">Calcium</keyword>
<dbReference type="InterPro" id="IPR001680">
    <property type="entry name" value="WD40_rpt"/>
</dbReference>
<dbReference type="InterPro" id="IPR003325">
    <property type="entry name" value="TerD"/>
</dbReference>
<dbReference type="InterPro" id="IPR002048">
    <property type="entry name" value="EF_hand_dom"/>
</dbReference>
<protein>
    <recommendedName>
        <fullName evidence="6">EF-hand domain-containing protein</fullName>
    </recommendedName>
</protein>
<dbReference type="Pfam" id="PF02342">
    <property type="entry name" value="TerD"/>
    <property type="match status" value="1"/>
</dbReference>
<feature type="compositionally biased region" description="Basic and acidic residues" evidence="5">
    <location>
        <begin position="1252"/>
        <end position="1277"/>
    </location>
</feature>
<evidence type="ECO:0000256" key="3">
    <source>
        <dbReference type="ARBA" id="ARBA00022837"/>
    </source>
</evidence>
<evidence type="ECO:0000313" key="8">
    <source>
        <dbReference type="Proteomes" id="UP001230188"/>
    </source>
</evidence>
<name>A0AAD7XMZ6_9STRA</name>
<dbReference type="PANTHER" id="PTHR44324:SF4">
    <property type="entry name" value="WD40 REPEAT DOMAIN 95"/>
    <property type="match status" value="1"/>
</dbReference>
<dbReference type="InterPro" id="IPR019775">
    <property type="entry name" value="WD40_repeat_CS"/>
</dbReference>
<dbReference type="EMBL" id="JAQMWT010000037">
    <property type="protein sequence ID" value="KAJ8613028.1"/>
    <property type="molecule type" value="Genomic_DNA"/>
</dbReference>
<evidence type="ECO:0000256" key="1">
    <source>
        <dbReference type="ARBA" id="ARBA00022574"/>
    </source>
</evidence>
<feature type="repeat" description="WD" evidence="4">
    <location>
        <begin position="610"/>
        <end position="649"/>
    </location>
</feature>
<gene>
    <name evidence="7" type="ORF">CTAYLR_004054</name>
</gene>
<dbReference type="Gene3D" id="1.10.238.10">
    <property type="entry name" value="EF-hand"/>
    <property type="match status" value="1"/>
</dbReference>
<comment type="caution">
    <text evidence="7">The sequence shown here is derived from an EMBL/GenBank/DDBJ whole genome shotgun (WGS) entry which is preliminary data.</text>
</comment>
<feature type="region of interest" description="Disordered" evidence="5">
    <location>
        <begin position="440"/>
        <end position="466"/>
    </location>
</feature>
<feature type="domain" description="EF-hand" evidence="6">
    <location>
        <begin position="292"/>
        <end position="327"/>
    </location>
</feature>
<dbReference type="Pfam" id="PF00400">
    <property type="entry name" value="WD40"/>
    <property type="match status" value="4"/>
</dbReference>
<keyword evidence="8" id="KW-1185">Reference proteome</keyword>
<keyword evidence="1 4" id="KW-0853">WD repeat</keyword>